<dbReference type="RefSeq" id="WP_305173677.1">
    <property type="nucleotide sequence ID" value="NZ_JAUUDS010000006.1"/>
</dbReference>
<reference evidence="2 3" key="1">
    <citation type="submission" date="2023-07" db="EMBL/GenBank/DDBJ databases">
        <authorList>
            <person name="Kim M.K."/>
        </authorList>
    </citation>
    <scope>NUCLEOTIDE SEQUENCE [LARGE SCALE GENOMIC DNA]</scope>
    <source>
        <strain evidence="2 3">KR1UV-12</strain>
    </source>
</reference>
<accession>A0ABT9ELX9</accession>
<evidence type="ECO:0000259" key="1">
    <source>
        <dbReference type="Pfam" id="PF09361"/>
    </source>
</evidence>
<feature type="domain" description="Phasin" evidence="1">
    <location>
        <begin position="203"/>
        <end position="302"/>
    </location>
</feature>
<gene>
    <name evidence="2" type="primary">phaP</name>
    <name evidence="2" type="ORF">Q5H91_12175</name>
</gene>
<organism evidence="2 3">
    <name type="scientific">Sphingomonas aurea</name>
    <dbReference type="NCBI Taxonomy" id="3063994"/>
    <lineage>
        <taxon>Bacteria</taxon>
        <taxon>Pseudomonadati</taxon>
        <taxon>Pseudomonadota</taxon>
        <taxon>Alphaproteobacteria</taxon>
        <taxon>Sphingomonadales</taxon>
        <taxon>Sphingomonadaceae</taxon>
        <taxon>Sphingomonas</taxon>
    </lineage>
</organism>
<name>A0ABT9ELX9_9SPHN</name>
<dbReference type="Pfam" id="PF09361">
    <property type="entry name" value="Phasin_2"/>
    <property type="match status" value="1"/>
</dbReference>
<protein>
    <submittedName>
        <fullName evidence="2">TIGR01841 family phasin</fullName>
    </submittedName>
</protein>
<dbReference type="NCBIfam" id="TIGR01841">
    <property type="entry name" value="phasin"/>
    <property type="match status" value="1"/>
</dbReference>
<sequence>MSASGNKRSGRRLPPAGIAEIPGIVAPLADLTPAVEEAAPAIDLPTPIQASIPPALAATVKPTLKPVVRAKPAPKPKPVAESAPAAIDPAPVVPEPVAAVADQVVETTQPVIEATEQAVTAATDQVDQVAEQTVAQVETVTDTITTAVQEAVVQTEAAAAPTTQQEKTIMDTVQNVTEKSQAAFAEANERAKGAVEKGARFFQEITEFGKGNVEAVVESSKIAAKGFESMGQDAAAYMKSSFEEASQALRTLATIKSPTELLKFQADYVRSSFDALVAQTSRGTEASLKLAGEVAQPISNRVAVAAEKIKVAA</sequence>
<dbReference type="InterPro" id="IPR018968">
    <property type="entry name" value="Phasin"/>
</dbReference>
<dbReference type="EMBL" id="JAUUDS010000006">
    <property type="protein sequence ID" value="MDP1027972.1"/>
    <property type="molecule type" value="Genomic_DNA"/>
</dbReference>
<proteinExistence type="predicted"/>
<evidence type="ECO:0000313" key="2">
    <source>
        <dbReference type="EMBL" id="MDP1027972.1"/>
    </source>
</evidence>
<keyword evidence="3" id="KW-1185">Reference proteome</keyword>
<dbReference type="InterPro" id="IPR010127">
    <property type="entry name" value="Phasin_subfam-1"/>
</dbReference>
<comment type="caution">
    <text evidence="2">The sequence shown here is derived from an EMBL/GenBank/DDBJ whole genome shotgun (WGS) entry which is preliminary data.</text>
</comment>
<dbReference type="Proteomes" id="UP001230685">
    <property type="component" value="Unassembled WGS sequence"/>
</dbReference>
<evidence type="ECO:0000313" key="3">
    <source>
        <dbReference type="Proteomes" id="UP001230685"/>
    </source>
</evidence>